<feature type="binding site" evidence="7">
    <location>
        <position position="173"/>
    </location>
    <ligand>
        <name>phosphoenolpyruvate</name>
        <dbReference type="ChEBI" id="CHEBI:58702"/>
    </ligand>
</feature>
<comment type="subunit">
    <text evidence="7">Monomer.</text>
</comment>
<organism evidence="9 10">
    <name type="scientific">Idiomarina ramblicola</name>
    <dbReference type="NCBI Taxonomy" id="263724"/>
    <lineage>
        <taxon>Bacteria</taxon>
        <taxon>Pseudomonadati</taxon>
        <taxon>Pseudomonadota</taxon>
        <taxon>Gammaproteobacteria</taxon>
        <taxon>Alteromonadales</taxon>
        <taxon>Idiomarinaceae</taxon>
        <taxon>Idiomarina</taxon>
    </lineage>
</organism>
<dbReference type="CDD" id="cd01556">
    <property type="entry name" value="EPSP_synthase"/>
    <property type="match status" value="1"/>
</dbReference>
<evidence type="ECO:0000313" key="10">
    <source>
        <dbReference type="Proteomes" id="UP000288058"/>
    </source>
</evidence>
<comment type="pathway">
    <text evidence="1 7">Metabolic intermediate biosynthesis; chorismate biosynthesis; chorismate from D-erythrose 4-phosphate and phosphoenolpyruvate: step 6/7.</text>
</comment>
<comment type="catalytic activity">
    <reaction evidence="6">
        <text>3-phosphoshikimate + phosphoenolpyruvate = 5-O-(1-carboxyvinyl)-3-phosphoshikimate + phosphate</text>
        <dbReference type="Rhea" id="RHEA:21256"/>
        <dbReference type="ChEBI" id="CHEBI:43474"/>
        <dbReference type="ChEBI" id="CHEBI:57701"/>
        <dbReference type="ChEBI" id="CHEBI:58702"/>
        <dbReference type="ChEBI" id="CHEBI:145989"/>
        <dbReference type="EC" id="2.5.1.19"/>
    </reaction>
    <physiologicalReaction direction="left-to-right" evidence="6">
        <dbReference type="Rhea" id="RHEA:21257"/>
    </physiologicalReaction>
</comment>
<dbReference type="PROSITE" id="PS00885">
    <property type="entry name" value="EPSP_SYNTHASE_2"/>
    <property type="match status" value="1"/>
</dbReference>
<feature type="binding site" evidence="7">
    <location>
        <position position="23"/>
    </location>
    <ligand>
        <name>3-phosphoshikimate</name>
        <dbReference type="ChEBI" id="CHEBI:145989"/>
    </ligand>
</feature>
<dbReference type="GO" id="GO:0005737">
    <property type="term" value="C:cytoplasm"/>
    <property type="evidence" value="ECO:0007669"/>
    <property type="project" value="UniProtKB-SubCell"/>
</dbReference>
<dbReference type="UniPathway" id="UPA00053">
    <property type="reaction ID" value="UER00089"/>
</dbReference>
<dbReference type="Gene3D" id="3.65.10.10">
    <property type="entry name" value="Enolpyruvate transferase domain"/>
    <property type="match status" value="2"/>
</dbReference>
<dbReference type="SUPFAM" id="SSF55205">
    <property type="entry name" value="EPT/RTPC-like"/>
    <property type="match status" value="1"/>
</dbReference>
<evidence type="ECO:0000256" key="6">
    <source>
        <dbReference type="ARBA" id="ARBA00044633"/>
    </source>
</evidence>
<dbReference type="InterPro" id="IPR001986">
    <property type="entry name" value="Enolpyruvate_Tfrase_dom"/>
</dbReference>
<feature type="binding site" evidence="7">
    <location>
        <position position="173"/>
    </location>
    <ligand>
        <name>3-phosphoshikimate</name>
        <dbReference type="ChEBI" id="CHEBI:145989"/>
    </ligand>
</feature>
<dbReference type="GO" id="GO:0003866">
    <property type="term" value="F:3-phosphoshikimate 1-carboxyvinyltransferase activity"/>
    <property type="evidence" value="ECO:0007669"/>
    <property type="project" value="UniProtKB-UniRule"/>
</dbReference>
<feature type="domain" description="Enolpyruvate transferase" evidence="8">
    <location>
        <begin position="9"/>
        <end position="421"/>
    </location>
</feature>
<feature type="active site" description="Proton acceptor" evidence="7">
    <location>
        <position position="316"/>
    </location>
</feature>
<feature type="binding site" evidence="7">
    <location>
        <position position="414"/>
    </location>
    <ligand>
        <name>phosphoenolpyruvate</name>
        <dbReference type="ChEBI" id="CHEBI:58702"/>
    </ligand>
</feature>
<dbReference type="InterPro" id="IPR036968">
    <property type="entry name" value="Enolpyruvate_Tfrase_sf"/>
</dbReference>
<accession>A0A432Z589</accession>
<dbReference type="AlphaFoldDB" id="A0A432Z589"/>
<feature type="binding site" evidence="7">
    <location>
        <position position="343"/>
    </location>
    <ligand>
        <name>3-phosphoshikimate</name>
        <dbReference type="ChEBI" id="CHEBI:145989"/>
    </ligand>
</feature>
<dbReference type="RefSeq" id="WP_126779401.1">
    <property type="nucleotide sequence ID" value="NZ_PIQC01000001.1"/>
</dbReference>
<dbReference type="PANTHER" id="PTHR21090">
    <property type="entry name" value="AROM/DEHYDROQUINATE SYNTHASE"/>
    <property type="match status" value="1"/>
</dbReference>
<comment type="caution">
    <text evidence="9">The sequence shown here is derived from an EMBL/GenBank/DDBJ whole genome shotgun (WGS) entry which is preliminary data.</text>
</comment>
<feature type="binding site" evidence="7">
    <location>
        <position position="172"/>
    </location>
    <ligand>
        <name>3-phosphoshikimate</name>
        <dbReference type="ChEBI" id="CHEBI:145989"/>
    </ligand>
</feature>
<feature type="binding site" evidence="7">
    <location>
        <position position="199"/>
    </location>
    <ligand>
        <name>3-phosphoshikimate</name>
        <dbReference type="ChEBI" id="CHEBI:145989"/>
    </ligand>
</feature>
<evidence type="ECO:0000256" key="2">
    <source>
        <dbReference type="ARBA" id="ARBA00009948"/>
    </source>
</evidence>
<evidence type="ECO:0000256" key="3">
    <source>
        <dbReference type="ARBA" id="ARBA00022605"/>
    </source>
</evidence>
<evidence type="ECO:0000259" key="8">
    <source>
        <dbReference type="Pfam" id="PF00275"/>
    </source>
</evidence>
<proteinExistence type="inferred from homology"/>
<evidence type="ECO:0000256" key="4">
    <source>
        <dbReference type="ARBA" id="ARBA00022679"/>
    </source>
</evidence>
<keyword evidence="5 7" id="KW-0057">Aromatic amino acid biosynthesis</keyword>
<protein>
    <recommendedName>
        <fullName evidence="7">3-phosphoshikimate 1-carboxyvinyltransferase</fullName>
        <ecNumber evidence="7">2.5.1.19</ecNumber>
    </recommendedName>
    <alternativeName>
        <fullName evidence="7">5-enolpyruvylshikimate-3-phosphate synthase</fullName>
        <shortName evidence="7">EPSP synthase</shortName>
        <shortName evidence="7">EPSPS</shortName>
    </alternativeName>
</protein>
<feature type="binding site" evidence="7">
    <location>
        <position position="347"/>
    </location>
    <ligand>
        <name>phosphoenolpyruvate</name>
        <dbReference type="ChEBI" id="CHEBI:58702"/>
    </ligand>
</feature>
<dbReference type="GO" id="GO:0009423">
    <property type="term" value="P:chorismate biosynthetic process"/>
    <property type="evidence" value="ECO:0007669"/>
    <property type="project" value="UniProtKB-UniRule"/>
</dbReference>
<dbReference type="PIRSF" id="PIRSF000505">
    <property type="entry name" value="EPSPS"/>
    <property type="match status" value="1"/>
</dbReference>
<feature type="binding site" evidence="7">
    <location>
        <position position="339"/>
    </location>
    <ligand>
        <name>3-phosphoshikimate</name>
        <dbReference type="ChEBI" id="CHEBI:145989"/>
    </ligand>
</feature>
<dbReference type="InterPro" id="IPR013792">
    <property type="entry name" value="RNA3'P_cycl/enolpyr_Trfase_a/b"/>
</dbReference>
<dbReference type="GO" id="GO:0009073">
    <property type="term" value="P:aromatic amino acid family biosynthetic process"/>
    <property type="evidence" value="ECO:0007669"/>
    <property type="project" value="UniProtKB-KW"/>
</dbReference>
<evidence type="ECO:0000256" key="5">
    <source>
        <dbReference type="ARBA" id="ARBA00023141"/>
    </source>
</evidence>
<keyword evidence="4 7" id="KW-0808">Transferase</keyword>
<dbReference type="EMBL" id="PIQC01000001">
    <property type="protein sequence ID" value="RUO73056.1"/>
    <property type="molecule type" value="Genomic_DNA"/>
</dbReference>
<comment type="subcellular location">
    <subcellularLocation>
        <location evidence="7">Cytoplasm</location>
    </subcellularLocation>
</comment>
<dbReference type="HAMAP" id="MF_00210">
    <property type="entry name" value="EPSP_synth"/>
    <property type="match status" value="1"/>
</dbReference>
<name>A0A432Z589_9GAMM</name>
<dbReference type="NCBIfam" id="TIGR01356">
    <property type="entry name" value="aroA"/>
    <property type="match status" value="1"/>
</dbReference>
<evidence type="ECO:0000256" key="1">
    <source>
        <dbReference type="ARBA" id="ARBA00004811"/>
    </source>
</evidence>
<evidence type="ECO:0000256" key="7">
    <source>
        <dbReference type="HAMAP-Rule" id="MF_00210"/>
    </source>
</evidence>
<keyword evidence="7" id="KW-0963">Cytoplasm</keyword>
<feature type="binding site" evidence="7">
    <location>
        <position position="316"/>
    </location>
    <ligand>
        <name>3-phosphoshikimate</name>
        <dbReference type="ChEBI" id="CHEBI:145989"/>
    </ligand>
</feature>
<dbReference type="Proteomes" id="UP000288058">
    <property type="component" value="Unassembled WGS sequence"/>
</dbReference>
<dbReference type="PANTHER" id="PTHR21090:SF5">
    <property type="entry name" value="PENTAFUNCTIONAL AROM POLYPEPTIDE"/>
    <property type="match status" value="1"/>
</dbReference>
<dbReference type="GO" id="GO:0008652">
    <property type="term" value="P:amino acid biosynthetic process"/>
    <property type="evidence" value="ECO:0007669"/>
    <property type="project" value="UniProtKB-KW"/>
</dbReference>
<keyword evidence="3 7" id="KW-0028">Amino-acid biosynthesis</keyword>
<reference evidence="10" key="1">
    <citation type="journal article" date="2018" name="Front. Microbiol.">
        <title>Genome-Based Analysis Reveals the Taxonomy and Diversity of the Family Idiomarinaceae.</title>
        <authorList>
            <person name="Liu Y."/>
            <person name="Lai Q."/>
            <person name="Shao Z."/>
        </authorList>
    </citation>
    <scope>NUCLEOTIDE SEQUENCE [LARGE SCALE GENOMIC DNA]</scope>
    <source>
        <strain evidence="10">R22</strain>
    </source>
</reference>
<gene>
    <name evidence="7 9" type="primary">aroA</name>
    <name evidence="9" type="ORF">CWI78_01040</name>
</gene>
<dbReference type="InterPro" id="IPR006264">
    <property type="entry name" value="EPSP_synthase"/>
</dbReference>
<comment type="function">
    <text evidence="7">Catalyzes the transfer of the enolpyruvyl moiety of phosphoenolpyruvate (PEP) to the 5-hydroxyl of shikimate-3-phosphate (S3P) to produce enolpyruvyl shikimate-3-phosphate and inorganic phosphate.</text>
</comment>
<dbReference type="InterPro" id="IPR023193">
    <property type="entry name" value="EPSP_synthase_CS"/>
</dbReference>
<feature type="binding site" evidence="7">
    <location>
        <position position="94"/>
    </location>
    <ligand>
        <name>phosphoenolpyruvate</name>
        <dbReference type="ChEBI" id="CHEBI:58702"/>
    </ligand>
</feature>
<sequence>MVNSIHLEPRQHCRGSVTLPGSKSIANRALLMAALCQTPVTLHNLLVSDDTSRMREALLALGVSFKDDELTTQVEGFGGHWRQASSELYLGNAGTAMRPLIAVLSATAKEEQAPIVLKGDARMHERPVQHLVDALQMQGASIDYLGEPGFPPLSISQGLAPGKFEIDGSVSSQFISALLMALPLLPGNSTLTLKGEVVSRPYINLTLQMLADFGILVKELSPQCYAIAGKQVYQSPGEYWVEGDASAASYWMAAALLGRGPVEIIGIGEKSIQGDKRFAEVIEQMGASVAYQNNSITVSGTGIVKGIDQDFNDIPDAAMTVAPLALFADKPTTIRNVANWRVKETDRLYAMATELRKLGAIVEEGRDYLRVEPIKNWQHACIDTYDDHRMAMCFSLAAFSPTGVTINDPDCCAKTYPNYFSEFSRLCHS</sequence>
<dbReference type="PROSITE" id="PS00104">
    <property type="entry name" value="EPSP_SYNTHASE_1"/>
    <property type="match status" value="1"/>
</dbReference>
<dbReference type="OrthoDB" id="9809920at2"/>
<feature type="binding site" evidence="7">
    <location>
        <position position="23"/>
    </location>
    <ligand>
        <name>phosphoenolpyruvate</name>
        <dbReference type="ChEBI" id="CHEBI:58702"/>
    </ligand>
</feature>
<feature type="binding site" evidence="7">
    <location>
        <position position="28"/>
    </location>
    <ligand>
        <name>3-phosphoshikimate</name>
        <dbReference type="ChEBI" id="CHEBI:145989"/>
    </ligand>
</feature>
<dbReference type="Pfam" id="PF00275">
    <property type="entry name" value="EPSP_synthase"/>
    <property type="match status" value="1"/>
</dbReference>
<keyword evidence="10" id="KW-1185">Reference proteome</keyword>
<evidence type="ECO:0000313" key="9">
    <source>
        <dbReference type="EMBL" id="RUO73056.1"/>
    </source>
</evidence>
<dbReference type="EC" id="2.5.1.19" evidence="7"/>
<feature type="binding site" evidence="7">
    <location>
        <position position="389"/>
    </location>
    <ligand>
        <name>phosphoenolpyruvate</name>
        <dbReference type="ChEBI" id="CHEBI:58702"/>
    </ligand>
</feature>
<comment type="similarity">
    <text evidence="2 7">Belongs to the EPSP synthase family.</text>
</comment>
<feature type="binding site" evidence="7">
    <location>
        <position position="24"/>
    </location>
    <ligand>
        <name>3-phosphoshikimate</name>
        <dbReference type="ChEBI" id="CHEBI:145989"/>
    </ligand>
</feature>
<feature type="binding site" evidence="7">
    <location>
        <position position="126"/>
    </location>
    <ligand>
        <name>phosphoenolpyruvate</name>
        <dbReference type="ChEBI" id="CHEBI:58702"/>
    </ligand>
</feature>
<feature type="binding site" evidence="7">
    <location>
        <position position="171"/>
    </location>
    <ligand>
        <name>3-phosphoshikimate</name>
        <dbReference type="ChEBI" id="CHEBI:145989"/>
    </ligand>
</feature>